<dbReference type="OrthoDB" id="9998683at2759"/>
<dbReference type="PANTHER" id="PTHR22198">
    <property type="entry name" value="FERM DOMAIN-CONTAINING PROTEIN"/>
    <property type="match status" value="1"/>
</dbReference>
<dbReference type="EnsemblMetazoa" id="XM_038193060.1">
    <property type="protein sequence ID" value="XP_038048988.1"/>
    <property type="gene ID" value="LOC119722757"/>
</dbReference>
<dbReference type="InterPro" id="IPR055577">
    <property type="entry name" value="DUF7153"/>
</dbReference>
<dbReference type="AlphaFoldDB" id="A0A913ZB31"/>
<keyword evidence="3" id="KW-1185">Reference proteome</keyword>
<dbReference type="Proteomes" id="UP000887568">
    <property type="component" value="Unplaced"/>
</dbReference>
<name>A0A913ZB31_PATMI</name>
<protein>
    <recommendedName>
        <fullName evidence="1">DUF7153 domain-containing protein</fullName>
    </recommendedName>
</protein>
<evidence type="ECO:0000259" key="1">
    <source>
        <dbReference type="Pfam" id="PF23672"/>
    </source>
</evidence>
<reference evidence="2" key="1">
    <citation type="submission" date="2022-11" db="UniProtKB">
        <authorList>
            <consortium name="EnsemblMetazoa"/>
        </authorList>
    </citation>
    <scope>IDENTIFICATION</scope>
</reference>
<dbReference type="GeneID" id="119722757"/>
<organism evidence="2 3">
    <name type="scientific">Patiria miniata</name>
    <name type="common">Bat star</name>
    <name type="synonym">Asterina miniata</name>
    <dbReference type="NCBI Taxonomy" id="46514"/>
    <lineage>
        <taxon>Eukaryota</taxon>
        <taxon>Metazoa</taxon>
        <taxon>Echinodermata</taxon>
        <taxon>Eleutherozoa</taxon>
        <taxon>Asterozoa</taxon>
        <taxon>Asteroidea</taxon>
        <taxon>Valvatacea</taxon>
        <taxon>Valvatida</taxon>
        <taxon>Asterinidae</taxon>
        <taxon>Patiria</taxon>
    </lineage>
</organism>
<dbReference type="OMA" id="YVMRCEL"/>
<sequence>MTTENLNAVFNFYETITPPPDYPTFVDGWKSLGSYVETLDHYLAAQLHRNVDEKGKFPFANFSTFTGSHERIITDFMHPDPELIKAVVKGHGMPGIQVNHPGGYEEIATLDGKPIIPDMPPRLDSLFILSAYRSKVSDTELSNSGDLETTWRQWAGINAVKEAALAGVSVGIAGLYKRFTPGEPYKAVTYVMRCELVGLKQDDKAGQEVVKIIRDLGAPEGLELVDSALYCLDADTISVAAKSK</sequence>
<dbReference type="Pfam" id="PF23672">
    <property type="entry name" value="DUF7153"/>
    <property type="match status" value="1"/>
</dbReference>
<dbReference type="PANTHER" id="PTHR22198:SF1">
    <property type="entry name" value="FERM DOMAIN-CONTAINING PROTEIN"/>
    <property type="match status" value="1"/>
</dbReference>
<evidence type="ECO:0000313" key="2">
    <source>
        <dbReference type="EnsemblMetazoa" id="XP_038048988.1"/>
    </source>
</evidence>
<accession>A0A913ZB31</accession>
<evidence type="ECO:0000313" key="3">
    <source>
        <dbReference type="Proteomes" id="UP000887568"/>
    </source>
</evidence>
<proteinExistence type="predicted"/>
<feature type="domain" description="DUF7153" evidence="1">
    <location>
        <begin position="45"/>
        <end position="214"/>
    </location>
</feature>
<dbReference type="RefSeq" id="XP_038048988.1">
    <property type="nucleotide sequence ID" value="XM_038193060.1"/>
</dbReference>